<keyword evidence="6" id="KW-1185">Reference proteome</keyword>
<sequence length="343" mass="40384">MADISVIVPVYNSERYLEKTLNSILKQSFRDFELILVDDGSADLSGEICDKYAEKDKRIVVIHKKNGGICSARNAGMEIAKGQYIAFCDNDDLYLDGLLEDNYYLADKYDADVVRFSRRRTDSLNGKVIAVRETKGFQTGYIPSSKFEKFYEQINNAGEGVWAGLYKREFLEKYNIKFNENMKYGYEDLYFMIQIYMHQPSIVLNSKVYYHWIMRYDHSTSAKINKNNIDSLMVCLLEKWNLYKKYRMEETKKYLWIKELSARICQVIKYVGPEKAGLKLKERIDVIKYFATCSVFDERFRFNTMLKMIKQTGVGSAGICWMFSHRLYFVLYCLIIGKNFRMY</sequence>
<accession>A0ABN6YVL4</accession>
<dbReference type="CDD" id="cd00761">
    <property type="entry name" value="Glyco_tranf_GTA_type"/>
    <property type="match status" value="1"/>
</dbReference>
<evidence type="ECO:0000259" key="4">
    <source>
        <dbReference type="Pfam" id="PF00535"/>
    </source>
</evidence>
<dbReference type="Proteomes" id="UP001305815">
    <property type="component" value="Chromosome"/>
</dbReference>
<name>A0ABN6YVL4_9FIRM</name>
<dbReference type="InterPro" id="IPR029044">
    <property type="entry name" value="Nucleotide-diphossugar_trans"/>
</dbReference>
<dbReference type="EMBL" id="AP027742">
    <property type="protein sequence ID" value="BDZ77040.1"/>
    <property type="molecule type" value="Genomic_DNA"/>
</dbReference>
<evidence type="ECO:0000256" key="1">
    <source>
        <dbReference type="ARBA" id="ARBA00022676"/>
    </source>
</evidence>
<evidence type="ECO:0000256" key="2">
    <source>
        <dbReference type="ARBA" id="ARBA00022679"/>
    </source>
</evidence>
<keyword evidence="2" id="KW-0808">Transferase</keyword>
<dbReference type="Pfam" id="PF00535">
    <property type="entry name" value="Glycos_transf_2"/>
    <property type="match status" value="1"/>
</dbReference>
<dbReference type="Gene3D" id="3.90.550.10">
    <property type="entry name" value="Spore Coat Polysaccharide Biosynthesis Protein SpsA, Chain A"/>
    <property type="match status" value="1"/>
</dbReference>
<dbReference type="PANTHER" id="PTHR22916:SF51">
    <property type="entry name" value="GLYCOSYLTRANSFERASE EPSH-RELATED"/>
    <property type="match status" value="1"/>
</dbReference>
<dbReference type="SUPFAM" id="SSF53448">
    <property type="entry name" value="Nucleotide-diphospho-sugar transferases"/>
    <property type="match status" value="1"/>
</dbReference>
<gene>
    <name evidence="5" type="ORF">Lac1_12230</name>
</gene>
<protein>
    <recommendedName>
        <fullName evidence="4">Glycosyltransferase 2-like domain-containing protein</fullName>
    </recommendedName>
</protein>
<evidence type="ECO:0000256" key="3">
    <source>
        <dbReference type="SAM" id="Phobius"/>
    </source>
</evidence>
<keyword evidence="1" id="KW-0328">Glycosyltransferase</keyword>
<dbReference type="InterPro" id="IPR001173">
    <property type="entry name" value="Glyco_trans_2-like"/>
</dbReference>
<dbReference type="PANTHER" id="PTHR22916">
    <property type="entry name" value="GLYCOSYLTRANSFERASE"/>
    <property type="match status" value="1"/>
</dbReference>
<organism evidence="5 6">
    <name type="scientific">Claveliimonas bilis</name>
    <dbReference type="NCBI Taxonomy" id="3028070"/>
    <lineage>
        <taxon>Bacteria</taxon>
        <taxon>Bacillati</taxon>
        <taxon>Bacillota</taxon>
        <taxon>Clostridia</taxon>
        <taxon>Lachnospirales</taxon>
        <taxon>Lachnospiraceae</taxon>
        <taxon>Claveliimonas</taxon>
    </lineage>
</organism>
<evidence type="ECO:0000313" key="5">
    <source>
        <dbReference type="EMBL" id="BDZ77040.1"/>
    </source>
</evidence>
<evidence type="ECO:0000313" key="6">
    <source>
        <dbReference type="Proteomes" id="UP001305815"/>
    </source>
</evidence>
<keyword evidence="3" id="KW-0812">Transmembrane</keyword>
<reference evidence="6" key="1">
    <citation type="journal article" date="2023" name="Int. J. Syst. Evol. Microbiol.">
        <title>Claveliimonas bilis gen. nov., sp. nov., deoxycholic acid-producing bacteria isolated from human faeces, and reclassification of Sellimonas monacensis Zenner et al. 2021 as Claveliimonas monacensis comb. nov.</title>
        <authorList>
            <person name="Hisatomi A."/>
            <person name="Kastawa N.W.E.P.G."/>
            <person name="Song I."/>
            <person name="Ohkuma M."/>
            <person name="Fukiya S."/>
            <person name="Sakamoto M."/>
        </authorList>
    </citation>
    <scope>NUCLEOTIDE SEQUENCE [LARGE SCALE GENOMIC DNA]</scope>
    <source>
        <strain evidence="6">12BBH14</strain>
    </source>
</reference>
<proteinExistence type="predicted"/>
<feature type="transmembrane region" description="Helical" evidence="3">
    <location>
        <begin position="314"/>
        <end position="337"/>
    </location>
</feature>
<dbReference type="RefSeq" id="WP_316266688.1">
    <property type="nucleotide sequence ID" value="NZ_AP027742.1"/>
</dbReference>
<feature type="domain" description="Glycosyltransferase 2-like" evidence="4">
    <location>
        <begin position="5"/>
        <end position="174"/>
    </location>
</feature>
<keyword evidence="3" id="KW-1133">Transmembrane helix</keyword>
<keyword evidence="3" id="KW-0472">Membrane</keyword>